<dbReference type="KEGG" id="bca:BCE_1896"/>
<reference evidence="2 3" key="1">
    <citation type="journal article" date="2004" name="Nucleic Acids Res.">
        <title>The genome sequence of Bacillus cereus ATCC 10987 reveals metabolic adaptations and a large plasmid related to Bacillus anthracis pXO1.</title>
        <authorList>
            <person name="Rasko D.A."/>
            <person name="Ravel J."/>
            <person name="Okstad O.A."/>
            <person name="Helgason E."/>
            <person name="Cer R.Z."/>
            <person name="Jiang L."/>
            <person name="Shores K.A."/>
            <person name="Fouts D.E."/>
            <person name="Tourasse N.J."/>
            <person name="Angiuoli S.V."/>
            <person name="Kolonay J."/>
            <person name="Nelson W.C."/>
            <person name="Kolsto A.-B."/>
            <person name="Fraser C.M."/>
            <person name="Read T.D."/>
        </authorList>
    </citation>
    <scope>NUCLEOTIDE SEQUENCE [LARGE SCALE GENOMIC DNA]</scope>
    <source>
        <strain evidence="3">ATCC 10987 / NRS 248</strain>
    </source>
</reference>
<evidence type="ECO:0000313" key="2">
    <source>
        <dbReference type="EMBL" id="AAS40820.1"/>
    </source>
</evidence>
<gene>
    <name evidence="2" type="ordered locus">BCE_1896</name>
</gene>
<keyword evidence="1" id="KW-0812">Transmembrane</keyword>
<proteinExistence type="predicted"/>
<protein>
    <submittedName>
        <fullName evidence="2">Uncharacterized protein</fullName>
    </submittedName>
</protein>
<accession>Q73A86</accession>
<keyword evidence="1" id="KW-0472">Membrane</keyword>
<feature type="transmembrane region" description="Helical" evidence="1">
    <location>
        <begin position="6"/>
        <end position="23"/>
    </location>
</feature>
<dbReference type="Proteomes" id="UP000002527">
    <property type="component" value="Chromosome"/>
</dbReference>
<organism evidence="2 3">
    <name type="scientific">Bacillus cereus (strain ATCC 10987 / NRS 248)</name>
    <dbReference type="NCBI Taxonomy" id="222523"/>
    <lineage>
        <taxon>Bacteria</taxon>
        <taxon>Bacillati</taxon>
        <taxon>Bacillota</taxon>
        <taxon>Bacilli</taxon>
        <taxon>Bacillales</taxon>
        <taxon>Bacillaceae</taxon>
        <taxon>Bacillus</taxon>
        <taxon>Bacillus cereus group</taxon>
    </lineage>
</organism>
<evidence type="ECO:0000256" key="1">
    <source>
        <dbReference type="SAM" id="Phobius"/>
    </source>
</evidence>
<dbReference type="HOGENOM" id="CLU_3354422_0_0_9"/>
<dbReference type="AlphaFoldDB" id="Q73A86"/>
<keyword evidence="1" id="KW-1133">Transmembrane helix</keyword>
<evidence type="ECO:0000313" key="3">
    <source>
        <dbReference type="Proteomes" id="UP000002527"/>
    </source>
</evidence>
<sequence length="36" mass="4049">MNIGLGVIILFAMLVFSFITAFSKQESRSAFRHGMK</sequence>
<dbReference type="EMBL" id="AE017194">
    <property type="protein sequence ID" value="AAS40820.1"/>
    <property type="molecule type" value="Genomic_DNA"/>
</dbReference>
<name>Q73A86_BACC1</name>